<evidence type="ECO:0000313" key="2">
    <source>
        <dbReference type="EMBL" id="KDQ63047.1"/>
    </source>
</evidence>
<name>A0A067QHR1_9AGAM</name>
<dbReference type="InParanoid" id="A0A067QHR1"/>
<accession>A0A067QHR1</accession>
<dbReference type="AlphaFoldDB" id="A0A067QHR1"/>
<feature type="compositionally biased region" description="Basic residues" evidence="1">
    <location>
        <begin position="9"/>
        <end position="30"/>
    </location>
</feature>
<protein>
    <submittedName>
        <fullName evidence="2">Uncharacterized protein</fullName>
    </submittedName>
</protein>
<dbReference type="HOGENOM" id="CLU_2740380_0_0_1"/>
<evidence type="ECO:0000256" key="1">
    <source>
        <dbReference type="SAM" id="MobiDB-lite"/>
    </source>
</evidence>
<evidence type="ECO:0000313" key="3">
    <source>
        <dbReference type="Proteomes" id="UP000027265"/>
    </source>
</evidence>
<sequence>MQLTSPCSHVHHINRAHKTSKARRPYRSKPHQTQNSKPTPKPSPMNTEHPEANANHQKPNHPPQLRRRSRS</sequence>
<reference evidence="3" key="1">
    <citation type="journal article" date="2014" name="Proc. Natl. Acad. Sci. U.S.A.">
        <title>Extensive sampling of basidiomycete genomes demonstrates inadequacy of the white-rot/brown-rot paradigm for wood decay fungi.</title>
        <authorList>
            <person name="Riley R."/>
            <person name="Salamov A.A."/>
            <person name="Brown D.W."/>
            <person name="Nagy L.G."/>
            <person name="Floudas D."/>
            <person name="Held B.W."/>
            <person name="Levasseur A."/>
            <person name="Lombard V."/>
            <person name="Morin E."/>
            <person name="Otillar R."/>
            <person name="Lindquist E.A."/>
            <person name="Sun H."/>
            <person name="LaButti K.M."/>
            <person name="Schmutz J."/>
            <person name="Jabbour D."/>
            <person name="Luo H."/>
            <person name="Baker S.E."/>
            <person name="Pisabarro A.G."/>
            <person name="Walton J.D."/>
            <person name="Blanchette R.A."/>
            <person name="Henrissat B."/>
            <person name="Martin F."/>
            <person name="Cullen D."/>
            <person name="Hibbett D.S."/>
            <person name="Grigoriev I.V."/>
        </authorList>
    </citation>
    <scope>NUCLEOTIDE SEQUENCE [LARGE SCALE GENOMIC DNA]</scope>
    <source>
        <strain evidence="3">MUCL 33604</strain>
    </source>
</reference>
<proteinExistence type="predicted"/>
<dbReference type="Proteomes" id="UP000027265">
    <property type="component" value="Unassembled WGS sequence"/>
</dbReference>
<dbReference type="EMBL" id="KL197710">
    <property type="protein sequence ID" value="KDQ63047.1"/>
    <property type="molecule type" value="Genomic_DNA"/>
</dbReference>
<keyword evidence="3" id="KW-1185">Reference proteome</keyword>
<gene>
    <name evidence="2" type="ORF">JAAARDRAFT_364680</name>
</gene>
<organism evidence="2 3">
    <name type="scientific">Jaapia argillacea MUCL 33604</name>
    <dbReference type="NCBI Taxonomy" id="933084"/>
    <lineage>
        <taxon>Eukaryota</taxon>
        <taxon>Fungi</taxon>
        <taxon>Dikarya</taxon>
        <taxon>Basidiomycota</taxon>
        <taxon>Agaricomycotina</taxon>
        <taxon>Agaricomycetes</taxon>
        <taxon>Agaricomycetidae</taxon>
        <taxon>Jaapiales</taxon>
        <taxon>Jaapiaceae</taxon>
        <taxon>Jaapia</taxon>
    </lineage>
</organism>
<feature type="region of interest" description="Disordered" evidence="1">
    <location>
        <begin position="1"/>
        <end position="71"/>
    </location>
</feature>